<dbReference type="InterPro" id="IPR006311">
    <property type="entry name" value="TAT_signal"/>
</dbReference>
<keyword evidence="3" id="KW-1185">Reference proteome</keyword>
<keyword evidence="1" id="KW-0732">Signal</keyword>
<organism evidence="2 3">
    <name type="scientific">Cytospora mali</name>
    <name type="common">Apple Valsa canker fungus</name>
    <name type="synonym">Valsa mali</name>
    <dbReference type="NCBI Taxonomy" id="578113"/>
    <lineage>
        <taxon>Eukaryota</taxon>
        <taxon>Fungi</taxon>
        <taxon>Dikarya</taxon>
        <taxon>Ascomycota</taxon>
        <taxon>Pezizomycotina</taxon>
        <taxon>Sordariomycetes</taxon>
        <taxon>Sordariomycetidae</taxon>
        <taxon>Diaporthales</taxon>
        <taxon>Cytosporaceae</taxon>
        <taxon>Cytospora</taxon>
    </lineage>
</organism>
<name>A0A194W5U5_CYTMA</name>
<protein>
    <submittedName>
        <fullName evidence="2">Uncharacterized protein</fullName>
    </submittedName>
</protein>
<reference evidence="2" key="1">
    <citation type="submission" date="2014-12" db="EMBL/GenBank/DDBJ databases">
        <title>Genome Sequence of Valsa Canker Pathogens Uncovers a Specific Adaption of Colonization on Woody Bark.</title>
        <authorList>
            <person name="Yin Z."/>
            <person name="Liu H."/>
            <person name="Gao X."/>
            <person name="Li Z."/>
            <person name="Song N."/>
            <person name="Ke X."/>
            <person name="Dai Q."/>
            <person name="Wu Y."/>
            <person name="Sun Y."/>
            <person name="Xu J.-R."/>
            <person name="Kang Z.K."/>
            <person name="Wang L."/>
            <person name="Huang L."/>
        </authorList>
    </citation>
    <scope>NUCLEOTIDE SEQUENCE [LARGE SCALE GENOMIC DNA]</scope>
    <source>
        <strain evidence="2">03-8</strain>
    </source>
</reference>
<dbReference type="EMBL" id="CM003104">
    <property type="protein sequence ID" value="KUI71430.1"/>
    <property type="molecule type" value="Genomic_DNA"/>
</dbReference>
<sequence>MAIRTLTRRSLLALGIFASAAIAAPAKASQRSAACVTGVPASTSPYDIDYAVVEGPTTSSSYDIDASFESANTIGTAMNLYISPDSDMNDYASFKCQYACNGTPGCVAFFGRFVQVNSTTEHFECLSFGTLLDDSAFTSTSKNVANGGFNKLCS</sequence>
<dbReference type="Proteomes" id="UP000078559">
    <property type="component" value="Chromosome 7"/>
</dbReference>
<gene>
    <name evidence="2" type="ORF">VM1G_06723</name>
</gene>
<feature type="chain" id="PRO_5008267139" evidence="1">
    <location>
        <begin position="29"/>
        <end position="154"/>
    </location>
</feature>
<dbReference type="AlphaFoldDB" id="A0A194W5U5"/>
<feature type="signal peptide" evidence="1">
    <location>
        <begin position="1"/>
        <end position="28"/>
    </location>
</feature>
<accession>A0A194W5U5</accession>
<dbReference type="PROSITE" id="PS51318">
    <property type="entry name" value="TAT"/>
    <property type="match status" value="1"/>
</dbReference>
<evidence type="ECO:0000313" key="3">
    <source>
        <dbReference type="Proteomes" id="UP000078559"/>
    </source>
</evidence>
<evidence type="ECO:0000313" key="2">
    <source>
        <dbReference type="EMBL" id="KUI71430.1"/>
    </source>
</evidence>
<proteinExistence type="predicted"/>
<evidence type="ECO:0000256" key="1">
    <source>
        <dbReference type="SAM" id="SignalP"/>
    </source>
</evidence>